<dbReference type="EMBL" id="KQ947416">
    <property type="protein sequence ID" value="KUJ16285.1"/>
    <property type="molecule type" value="Genomic_DNA"/>
</dbReference>
<dbReference type="Proteomes" id="UP000070700">
    <property type="component" value="Unassembled WGS sequence"/>
</dbReference>
<evidence type="ECO:0000313" key="1">
    <source>
        <dbReference type="EMBL" id="KUJ16285.1"/>
    </source>
</evidence>
<gene>
    <name evidence="1" type="ORF">LY89DRAFT_78982</name>
</gene>
<dbReference type="KEGG" id="psco:LY89DRAFT_78982"/>
<keyword evidence="2" id="KW-1185">Reference proteome</keyword>
<reference evidence="1 2" key="1">
    <citation type="submission" date="2015-10" db="EMBL/GenBank/DDBJ databases">
        <title>Full genome of DAOMC 229536 Phialocephala scopiformis, a fungal endophyte of spruce producing the potent anti-insectan compound rugulosin.</title>
        <authorList>
            <consortium name="DOE Joint Genome Institute"/>
            <person name="Walker A.K."/>
            <person name="Frasz S.L."/>
            <person name="Seifert K.A."/>
            <person name="Miller J.D."/>
            <person name="Mondo S.J."/>
            <person name="Labutti K."/>
            <person name="Lipzen A."/>
            <person name="Dockter R."/>
            <person name="Kennedy M."/>
            <person name="Grigoriev I.V."/>
            <person name="Spatafora J.W."/>
        </authorList>
    </citation>
    <scope>NUCLEOTIDE SEQUENCE [LARGE SCALE GENOMIC DNA]</scope>
    <source>
        <strain evidence="1 2">CBS 120377</strain>
    </source>
</reference>
<dbReference type="RefSeq" id="XP_018070640.1">
    <property type="nucleotide sequence ID" value="XM_018223300.1"/>
</dbReference>
<dbReference type="OrthoDB" id="438641at2759"/>
<organism evidence="1 2">
    <name type="scientific">Mollisia scopiformis</name>
    <name type="common">Conifer needle endophyte fungus</name>
    <name type="synonym">Phialocephala scopiformis</name>
    <dbReference type="NCBI Taxonomy" id="149040"/>
    <lineage>
        <taxon>Eukaryota</taxon>
        <taxon>Fungi</taxon>
        <taxon>Dikarya</taxon>
        <taxon>Ascomycota</taxon>
        <taxon>Pezizomycotina</taxon>
        <taxon>Leotiomycetes</taxon>
        <taxon>Helotiales</taxon>
        <taxon>Mollisiaceae</taxon>
        <taxon>Mollisia</taxon>
    </lineage>
</organism>
<proteinExistence type="predicted"/>
<accession>A0A194X7Z6</accession>
<protein>
    <submittedName>
        <fullName evidence="1">Uncharacterized protein</fullName>
    </submittedName>
</protein>
<evidence type="ECO:0000313" key="2">
    <source>
        <dbReference type="Proteomes" id="UP000070700"/>
    </source>
</evidence>
<dbReference type="InParanoid" id="A0A194X7Z6"/>
<sequence>MGSQLVVPECYICKSKAVVQITIQITKTPHNPYAWLERAPLLLYLGYPESGAGDARKAQRLATAILNMDEIGILAKKETCELVASTDCAITASFQNFGGGA</sequence>
<dbReference type="AlphaFoldDB" id="A0A194X7Z6"/>
<dbReference type="GeneID" id="28833026"/>
<name>A0A194X7Z6_MOLSC</name>